<evidence type="ECO:0000313" key="12">
    <source>
        <dbReference type="Proteomes" id="UP000076580"/>
    </source>
</evidence>
<dbReference type="STRING" id="98403.A0A151GR95"/>
<feature type="compositionally biased region" description="Low complexity" evidence="9">
    <location>
        <begin position="366"/>
        <end position="389"/>
    </location>
</feature>
<feature type="region of interest" description="Disordered" evidence="9">
    <location>
        <begin position="397"/>
        <end position="416"/>
    </location>
</feature>
<feature type="compositionally biased region" description="Polar residues" evidence="9">
    <location>
        <begin position="492"/>
        <end position="501"/>
    </location>
</feature>
<dbReference type="InParanoid" id="A0A151GR95"/>
<keyword evidence="12" id="KW-1185">Reference proteome</keyword>
<evidence type="ECO:0000256" key="3">
    <source>
        <dbReference type="ARBA" id="ARBA00022679"/>
    </source>
</evidence>
<reference evidence="11 12" key="1">
    <citation type="journal article" date="2016" name="Sci. Rep.">
        <title>Insights into Adaptations to a Near-Obligate Nematode Endoparasitic Lifestyle from the Finished Genome of Drechmeria coniospora.</title>
        <authorList>
            <person name="Zhang L."/>
            <person name="Zhou Z."/>
            <person name="Guo Q."/>
            <person name="Fokkens L."/>
            <person name="Miskei M."/>
            <person name="Pocsi I."/>
            <person name="Zhang W."/>
            <person name="Chen M."/>
            <person name="Wang L."/>
            <person name="Sun Y."/>
            <person name="Donzelli B.G."/>
            <person name="Gibson D.M."/>
            <person name="Nelson D.R."/>
            <person name="Luo J.G."/>
            <person name="Rep M."/>
            <person name="Liu H."/>
            <person name="Yang S."/>
            <person name="Wang J."/>
            <person name="Krasnoff S.B."/>
            <person name="Xu Y."/>
            <person name="Molnar I."/>
            <person name="Lin M."/>
        </authorList>
    </citation>
    <scope>NUCLEOTIDE SEQUENCE [LARGE SCALE GENOMIC DNA]</scope>
    <source>
        <strain evidence="11 12">ARSEF 6962</strain>
    </source>
</reference>
<evidence type="ECO:0000256" key="5">
    <source>
        <dbReference type="ARBA" id="ARBA00022771"/>
    </source>
</evidence>
<comment type="caution">
    <text evidence="11">The sequence shown here is derived from an EMBL/GenBank/DDBJ whole genome shotgun (WGS) entry which is preliminary data.</text>
</comment>
<evidence type="ECO:0000256" key="8">
    <source>
        <dbReference type="PROSITE-ProRule" id="PRU00175"/>
    </source>
</evidence>
<feature type="region of interest" description="Disordered" evidence="9">
    <location>
        <begin position="355"/>
        <end position="391"/>
    </location>
</feature>
<proteinExistence type="predicted"/>
<dbReference type="EMBL" id="LAYC01000001">
    <property type="protein sequence ID" value="KYK59629.1"/>
    <property type="molecule type" value="Genomic_DNA"/>
</dbReference>
<dbReference type="EC" id="2.3.2.27" evidence="2"/>
<dbReference type="SUPFAM" id="SSF57850">
    <property type="entry name" value="RING/U-box"/>
    <property type="match status" value="1"/>
</dbReference>
<dbReference type="SMART" id="SM00184">
    <property type="entry name" value="RING"/>
    <property type="match status" value="1"/>
</dbReference>
<keyword evidence="4" id="KW-0479">Metal-binding</keyword>
<evidence type="ECO:0000256" key="9">
    <source>
        <dbReference type="SAM" id="MobiDB-lite"/>
    </source>
</evidence>
<sequence length="528" mass="56292">MSSGDAHPDGVLVYCHACSHEWLEHEHGLKCPECDGDITEIIDADNDPREMMDNTAGLMSSGQTGISSEDMNSDPDEADIDEHMGPHGFVHHQSVRAGPQIVNHHDPDITTVLDRFYEMIEGFGQPQTVTHQGSPSHDGQVPPSRPHIWPQVHRTTFTSGSFGGGAASVTIFSSPIQTGVAEHAHDAHAGDPFQSIFSSVIRELGPPTGGQMGGPAPNFARGLQEIMSLFNPANAVAGDAVYSQEALDRIITQLMEATPRSNGAPPASNEALESLDRRPVDESMVKGECESQCIICLEIVNVGDMAVFLRCKHWFHEDCVVSWLREHNTCPICRTAIETHGDGVNNNALPGGVGGRFVAGDSGPRSAAPDGSSLSGPSSAGPSGTSTGLRASFGWFTRQDGVSPSAPGDDASRTTIGPVSAQLDDALRTVSAIQESVGRERGREVPNEYGASRPERRSSVSPTSPRQTAPAEYGARMRQRSPSESRRLATAEQGSAQQSSPGPFHWLRGRISGDRNSRQGSSSNEGQN</sequence>
<dbReference type="AlphaFoldDB" id="A0A151GR95"/>
<feature type="region of interest" description="Disordered" evidence="9">
    <location>
        <begin position="434"/>
        <end position="528"/>
    </location>
</feature>
<dbReference type="Gene3D" id="3.30.40.10">
    <property type="entry name" value="Zinc/RING finger domain, C3HC4 (zinc finger)"/>
    <property type="match status" value="1"/>
</dbReference>
<dbReference type="FunFam" id="3.30.40.10:FF:000127">
    <property type="entry name" value="E3 ubiquitin-protein ligase RNF181"/>
    <property type="match status" value="1"/>
</dbReference>
<dbReference type="InterPro" id="IPR013083">
    <property type="entry name" value="Znf_RING/FYVE/PHD"/>
</dbReference>
<keyword evidence="6" id="KW-0833">Ubl conjugation pathway</keyword>
<dbReference type="RefSeq" id="XP_040658981.1">
    <property type="nucleotide sequence ID" value="XM_040798098.1"/>
</dbReference>
<evidence type="ECO:0000313" key="11">
    <source>
        <dbReference type="EMBL" id="KYK59629.1"/>
    </source>
</evidence>
<keyword evidence="3" id="KW-0808">Transferase</keyword>
<dbReference type="Pfam" id="PF13639">
    <property type="entry name" value="zf-RING_2"/>
    <property type="match status" value="1"/>
</dbReference>
<accession>A0A151GR95</accession>
<feature type="domain" description="RING-type" evidence="10">
    <location>
        <begin position="293"/>
        <end position="334"/>
    </location>
</feature>
<dbReference type="InterPro" id="IPR051834">
    <property type="entry name" value="RING_finger_E3_ligase"/>
</dbReference>
<dbReference type="GO" id="GO:0016567">
    <property type="term" value="P:protein ubiquitination"/>
    <property type="evidence" value="ECO:0007669"/>
    <property type="project" value="UniProtKB-ARBA"/>
</dbReference>
<dbReference type="InterPro" id="IPR001841">
    <property type="entry name" value="Znf_RING"/>
</dbReference>
<dbReference type="PANTHER" id="PTHR45931:SF3">
    <property type="entry name" value="RING ZINC FINGER-CONTAINING PROTEIN"/>
    <property type="match status" value="1"/>
</dbReference>
<feature type="compositionally biased region" description="Basic and acidic residues" evidence="9">
    <location>
        <begin position="437"/>
        <end position="446"/>
    </location>
</feature>
<keyword evidence="5 8" id="KW-0863">Zinc-finger</keyword>
<evidence type="ECO:0000259" key="10">
    <source>
        <dbReference type="PROSITE" id="PS50089"/>
    </source>
</evidence>
<dbReference type="GO" id="GO:0005634">
    <property type="term" value="C:nucleus"/>
    <property type="evidence" value="ECO:0007669"/>
    <property type="project" value="TreeGrafter"/>
</dbReference>
<evidence type="ECO:0000256" key="4">
    <source>
        <dbReference type="ARBA" id="ARBA00022723"/>
    </source>
</evidence>
<dbReference type="GO" id="GO:0006511">
    <property type="term" value="P:ubiquitin-dependent protein catabolic process"/>
    <property type="evidence" value="ECO:0007669"/>
    <property type="project" value="TreeGrafter"/>
</dbReference>
<dbReference type="PANTHER" id="PTHR45931">
    <property type="entry name" value="SI:CH211-59O9.10"/>
    <property type="match status" value="1"/>
</dbReference>
<dbReference type="GO" id="GO:0061630">
    <property type="term" value="F:ubiquitin protein ligase activity"/>
    <property type="evidence" value="ECO:0007669"/>
    <property type="project" value="UniProtKB-EC"/>
</dbReference>
<comment type="catalytic activity">
    <reaction evidence="1">
        <text>S-ubiquitinyl-[E2 ubiquitin-conjugating enzyme]-L-cysteine + [acceptor protein]-L-lysine = [E2 ubiquitin-conjugating enzyme]-L-cysteine + N(6)-ubiquitinyl-[acceptor protein]-L-lysine.</text>
        <dbReference type="EC" id="2.3.2.27"/>
    </reaction>
</comment>
<dbReference type="PROSITE" id="PS50089">
    <property type="entry name" value="ZF_RING_2"/>
    <property type="match status" value="1"/>
</dbReference>
<evidence type="ECO:0000256" key="1">
    <source>
        <dbReference type="ARBA" id="ARBA00000900"/>
    </source>
</evidence>
<evidence type="ECO:0000256" key="7">
    <source>
        <dbReference type="ARBA" id="ARBA00022833"/>
    </source>
</evidence>
<evidence type="ECO:0000256" key="2">
    <source>
        <dbReference type="ARBA" id="ARBA00012483"/>
    </source>
</evidence>
<gene>
    <name evidence="11" type="ORF">DCS_00762</name>
</gene>
<feature type="compositionally biased region" description="Polar residues" evidence="9">
    <location>
        <begin position="518"/>
        <end position="528"/>
    </location>
</feature>
<evidence type="ECO:0000256" key="6">
    <source>
        <dbReference type="ARBA" id="ARBA00022786"/>
    </source>
</evidence>
<dbReference type="GeneID" id="63713405"/>
<protein>
    <recommendedName>
        <fullName evidence="2">RING-type E3 ubiquitin transferase</fullName>
        <ecNumber evidence="2">2.3.2.27</ecNumber>
    </recommendedName>
</protein>
<dbReference type="Proteomes" id="UP000076580">
    <property type="component" value="Chromosome 01"/>
</dbReference>
<keyword evidence="7" id="KW-0862">Zinc</keyword>
<organism evidence="11 12">
    <name type="scientific">Drechmeria coniospora</name>
    <name type="common">Nematophagous fungus</name>
    <name type="synonym">Meria coniospora</name>
    <dbReference type="NCBI Taxonomy" id="98403"/>
    <lineage>
        <taxon>Eukaryota</taxon>
        <taxon>Fungi</taxon>
        <taxon>Dikarya</taxon>
        <taxon>Ascomycota</taxon>
        <taxon>Pezizomycotina</taxon>
        <taxon>Sordariomycetes</taxon>
        <taxon>Hypocreomycetidae</taxon>
        <taxon>Hypocreales</taxon>
        <taxon>Ophiocordycipitaceae</taxon>
        <taxon>Drechmeria</taxon>
    </lineage>
</organism>
<name>A0A151GR95_DRECN</name>
<dbReference type="GO" id="GO:0008270">
    <property type="term" value="F:zinc ion binding"/>
    <property type="evidence" value="ECO:0007669"/>
    <property type="project" value="UniProtKB-KW"/>
</dbReference>